<dbReference type="PANTHER" id="PTHR11909">
    <property type="entry name" value="CASEIN KINASE-RELATED"/>
    <property type="match status" value="1"/>
</dbReference>
<keyword evidence="9" id="KW-1185">Reference proteome</keyword>
<feature type="domain" description="Protein kinase" evidence="7">
    <location>
        <begin position="18"/>
        <end position="286"/>
    </location>
</feature>
<dbReference type="PROSITE" id="PS00107">
    <property type="entry name" value="PROTEIN_KINASE_ATP"/>
    <property type="match status" value="1"/>
</dbReference>
<accession>A0ABP9Z0U2</accession>
<evidence type="ECO:0000256" key="4">
    <source>
        <dbReference type="PROSITE-ProRule" id="PRU10141"/>
    </source>
</evidence>
<dbReference type="SMART" id="SM00220">
    <property type="entry name" value="S_TKc"/>
    <property type="match status" value="1"/>
</dbReference>
<organism evidence="8 9">
    <name type="scientific">Mucor flavus</name>
    <dbReference type="NCBI Taxonomy" id="439312"/>
    <lineage>
        <taxon>Eukaryota</taxon>
        <taxon>Fungi</taxon>
        <taxon>Fungi incertae sedis</taxon>
        <taxon>Mucoromycota</taxon>
        <taxon>Mucoromycotina</taxon>
        <taxon>Mucoromycetes</taxon>
        <taxon>Mucorales</taxon>
        <taxon>Mucorineae</taxon>
        <taxon>Mucoraceae</taxon>
        <taxon>Mucor</taxon>
    </lineage>
</organism>
<evidence type="ECO:0000259" key="7">
    <source>
        <dbReference type="PROSITE" id="PS50011"/>
    </source>
</evidence>
<feature type="binding site" evidence="4">
    <location>
        <position position="47"/>
    </location>
    <ligand>
        <name>ATP</name>
        <dbReference type="ChEBI" id="CHEBI:30616"/>
    </ligand>
</feature>
<dbReference type="EMBL" id="BAABUK010000014">
    <property type="protein sequence ID" value="GAA5812729.1"/>
    <property type="molecule type" value="Genomic_DNA"/>
</dbReference>
<feature type="region of interest" description="Disordered" evidence="6">
    <location>
        <begin position="320"/>
        <end position="368"/>
    </location>
</feature>
<protein>
    <recommendedName>
        <fullName evidence="1">non-specific serine/threonine protein kinase</fullName>
        <ecNumber evidence="1">2.7.11.1</ecNumber>
    </recommendedName>
</protein>
<sequence length="388" mass="44410">MVNKTSNPSTNNVVGVHYKVGKKIGEGSFGIIYEGTNLLNNQQVAIKFEPRKSDAPQLRDEYRTYKALAGIEGVPKAYYFGQEGLHHILVIDLLGPSLEDMFDYCGRKFSVKTVAMLAIKMITRVQAIHSRDFIYRDIKPDNFLIGKPGTLSENEVFVVDFGMAKTYIDKGKHIPYRERKSLSGTARYMSINTHLGREQSRRDDLEALGHVFLYFLRGSLPWQGLKAANNKQKYEKIGEKKQTTGVRVLCEGFPNQFVKYMQYSRELGFDETPDYDWLRRLFEDVLIQLDDNDGIFDWQLLNDGKGWQSIAKEKRQARTKKLLGPPPPPPAQVQAPVQTQARNETTKANQTLQEQTKHHNLSSDNKIKKNTSRKLWSKFETIFSCGMC</sequence>
<name>A0ABP9Z0U2_9FUNG</name>
<proteinExistence type="inferred from homology"/>
<evidence type="ECO:0000256" key="5">
    <source>
        <dbReference type="RuleBase" id="RU000304"/>
    </source>
</evidence>
<evidence type="ECO:0000313" key="8">
    <source>
        <dbReference type="EMBL" id="GAA5812729.1"/>
    </source>
</evidence>
<dbReference type="Proteomes" id="UP001473302">
    <property type="component" value="Unassembled WGS sequence"/>
</dbReference>
<gene>
    <name evidence="8" type="primary">CKI1_2</name>
    <name evidence="8" type="ORF">MFLAVUS_006187</name>
</gene>
<evidence type="ECO:0000256" key="3">
    <source>
        <dbReference type="ARBA" id="ARBA00022840"/>
    </source>
</evidence>
<evidence type="ECO:0000256" key="1">
    <source>
        <dbReference type="ARBA" id="ARBA00012513"/>
    </source>
</evidence>
<keyword evidence="2 4" id="KW-0547">Nucleotide-binding</keyword>
<dbReference type="GO" id="GO:0016301">
    <property type="term" value="F:kinase activity"/>
    <property type="evidence" value="ECO:0007669"/>
    <property type="project" value="UniProtKB-KW"/>
</dbReference>
<reference evidence="8 9" key="1">
    <citation type="submission" date="2024-04" db="EMBL/GenBank/DDBJ databases">
        <title>genome sequences of Mucor flavus KT1a and Helicostylum pulchrum KT1b strains isolated from the surface of a dry-aged beef.</title>
        <authorList>
            <person name="Toyotome T."/>
            <person name="Hosono M."/>
            <person name="Torimaru M."/>
            <person name="Fukuda K."/>
            <person name="Mikami N."/>
        </authorList>
    </citation>
    <scope>NUCLEOTIDE SEQUENCE [LARGE SCALE GENOMIC DNA]</scope>
    <source>
        <strain evidence="8 9">KT1a</strain>
    </source>
</reference>
<dbReference type="InterPro" id="IPR011009">
    <property type="entry name" value="Kinase-like_dom_sf"/>
</dbReference>
<comment type="similarity">
    <text evidence="5">Belongs to the protein kinase superfamily.</text>
</comment>
<dbReference type="EC" id="2.7.11.1" evidence="1"/>
<dbReference type="InterPro" id="IPR017441">
    <property type="entry name" value="Protein_kinase_ATP_BS"/>
</dbReference>
<comment type="caution">
    <text evidence="8">The sequence shown here is derived from an EMBL/GenBank/DDBJ whole genome shotgun (WGS) entry which is preliminary data.</text>
</comment>
<dbReference type="InterPro" id="IPR008271">
    <property type="entry name" value="Ser/Thr_kinase_AS"/>
</dbReference>
<dbReference type="SUPFAM" id="SSF56112">
    <property type="entry name" value="Protein kinase-like (PK-like)"/>
    <property type="match status" value="1"/>
</dbReference>
<evidence type="ECO:0000256" key="2">
    <source>
        <dbReference type="ARBA" id="ARBA00022741"/>
    </source>
</evidence>
<keyword evidence="8" id="KW-0808">Transferase</keyword>
<dbReference type="PROSITE" id="PS50011">
    <property type="entry name" value="PROTEIN_KINASE_DOM"/>
    <property type="match status" value="1"/>
</dbReference>
<dbReference type="PROSITE" id="PS00108">
    <property type="entry name" value="PROTEIN_KINASE_ST"/>
    <property type="match status" value="1"/>
</dbReference>
<evidence type="ECO:0000313" key="9">
    <source>
        <dbReference type="Proteomes" id="UP001473302"/>
    </source>
</evidence>
<keyword evidence="3 4" id="KW-0067">ATP-binding</keyword>
<keyword evidence="5" id="KW-0723">Serine/threonine-protein kinase</keyword>
<dbReference type="Gene3D" id="1.10.510.10">
    <property type="entry name" value="Transferase(Phosphotransferase) domain 1"/>
    <property type="match status" value="1"/>
</dbReference>
<dbReference type="Pfam" id="PF00069">
    <property type="entry name" value="Pkinase"/>
    <property type="match status" value="1"/>
</dbReference>
<dbReference type="InterPro" id="IPR050235">
    <property type="entry name" value="CK1_Ser-Thr_kinase"/>
</dbReference>
<dbReference type="InterPro" id="IPR000719">
    <property type="entry name" value="Prot_kinase_dom"/>
</dbReference>
<feature type="compositionally biased region" description="Polar residues" evidence="6">
    <location>
        <begin position="339"/>
        <end position="354"/>
    </location>
</feature>
<evidence type="ECO:0000256" key="6">
    <source>
        <dbReference type="SAM" id="MobiDB-lite"/>
    </source>
</evidence>
<keyword evidence="8" id="KW-0418">Kinase</keyword>